<dbReference type="CDD" id="cd00051">
    <property type="entry name" value="EFh"/>
    <property type="match status" value="1"/>
</dbReference>
<dbReference type="InterPro" id="IPR036249">
    <property type="entry name" value="Thioredoxin-like_sf"/>
</dbReference>
<dbReference type="SUPFAM" id="SSF47473">
    <property type="entry name" value="EF-hand"/>
    <property type="match status" value="1"/>
</dbReference>
<dbReference type="PROSITE" id="PS50222">
    <property type="entry name" value="EF_HAND_2"/>
    <property type="match status" value="2"/>
</dbReference>
<dbReference type="Gene3D" id="3.40.30.10">
    <property type="entry name" value="Glutaredoxin"/>
    <property type="match status" value="1"/>
</dbReference>
<dbReference type="InterPro" id="IPR011992">
    <property type="entry name" value="EF-hand-dom_pair"/>
</dbReference>
<dbReference type="Gene3D" id="1.10.238.10">
    <property type="entry name" value="EF-hand"/>
    <property type="match status" value="1"/>
</dbReference>
<evidence type="ECO:0000259" key="3">
    <source>
        <dbReference type="PROSITE" id="PS51352"/>
    </source>
</evidence>
<dbReference type="InterPro" id="IPR018247">
    <property type="entry name" value="EF_Hand_1_Ca_BS"/>
</dbReference>
<name>A0A7S0A330_9DINO</name>
<dbReference type="Pfam" id="PF13499">
    <property type="entry name" value="EF-hand_7"/>
    <property type="match status" value="1"/>
</dbReference>
<dbReference type="PROSITE" id="PS51352">
    <property type="entry name" value="THIOREDOXIN_2"/>
    <property type="match status" value="1"/>
</dbReference>
<dbReference type="AlphaFoldDB" id="A0A7S0A330"/>
<protein>
    <recommendedName>
        <fullName evidence="5">Calmodulin</fullName>
    </recommendedName>
</protein>
<feature type="domain" description="EF-hand" evidence="2">
    <location>
        <begin position="398"/>
        <end position="433"/>
    </location>
</feature>
<sequence length="586" mass="64370">MVAFAAQAGCRLRESRRVRRSHTGGGIFSTRMQKPHRSTARCRYGAIAAGAVASEVVNNPETLASPIAASGMSQEGAKKGSIGVLGSGLGILSSVSDLPKTEALGIELRASAALAAPVRVVDGHFLEEPFRVRHEFSEDTEENAATVNNTIRQLVQHFNWKGVVGISVTIEISKQMGIFGEDFLKLERETGRMFAKTLRGKASFCHTVIHTDAAAYNELVFGACADEAHWRRKLVLACTLGKHIGAVLFSDGHRVRNSPLNAIFTSQWQANLAAYPHWTVGTKFTPPDPGCSDFKEWASLVDGHVSEIAKVASSIDRIVIIPTGRTAGIEGLTEALPPFLERTREVVSERSGEVFVLEPREGAVVRGVALCSLVELETIQVVRSLENVLHGDQALHSLSEPQLQMIFDKIDVNADGDIEPQEMCEALSLLGIERDTDALITELDTTRDGSIDFAEFRAWWRKEVNQARIVLITSADAFRRILQKRPPEGFGELVLLEVTFSFCRSCRAFASKFKRYAERYKDVRFIQLMGNSTIGAMELCTKELGVKVSPAFFVFRRGGELLASWTGANTKKFEEELEGCVQAEAD</sequence>
<accession>A0A7S0A330</accession>
<dbReference type="InterPro" id="IPR002048">
    <property type="entry name" value="EF_hand_dom"/>
</dbReference>
<dbReference type="CDD" id="cd02947">
    <property type="entry name" value="TRX_family"/>
    <property type="match status" value="1"/>
</dbReference>
<evidence type="ECO:0000313" key="4">
    <source>
        <dbReference type="EMBL" id="CAD8351237.1"/>
    </source>
</evidence>
<evidence type="ECO:0008006" key="5">
    <source>
        <dbReference type="Google" id="ProtNLM"/>
    </source>
</evidence>
<dbReference type="Pfam" id="PF00085">
    <property type="entry name" value="Thioredoxin"/>
    <property type="match status" value="1"/>
</dbReference>
<evidence type="ECO:0000259" key="2">
    <source>
        <dbReference type="PROSITE" id="PS50222"/>
    </source>
</evidence>
<reference evidence="4" key="1">
    <citation type="submission" date="2021-01" db="EMBL/GenBank/DDBJ databases">
        <authorList>
            <person name="Corre E."/>
            <person name="Pelletier E."/>
            <person name="Niang G."/>
            <person name="Scheremetjew M."/>
            <person name="Finn R."/>
            <person name="Kale V."/>
            <person name="Holt S."/>
            <person name="Cochrane G."/>
            <person name="Meng A."/>
            <person name="Brown T."/>
            <person name="Cohen L."/>
        </authorList>
    </citation>
    <scope>NUCLEOTIDE SEQUENCE</scope>
    <source>
        <strain evidence="4">Pbaha01</strain>
    </source>
</reference>
<gene>
    <name evidence="4" type="ORF">PBAH0796_LOCUS6604</name>
</gene>
<evidence type="ECO:0000256" key="1">
    <source>
        <dbReference type="ARBA" id="ARBA00022837"/>
    </source>
</evidence>
<dbReference type="InterPro" id="IPR013766">
    <property type="entry name" value="Thioredoxin_domain"/>
</dbReference>
<dbReference type="SUPFAM" id="SSF52833">
    <property type="entry name" value="Thioredoxin-like"/>
    <property type="match status" value="1"/>
</dbReference>
<proteinExistence type="predicted"/>
<feature type="domain" description="EF-hand" evidence="2">
    <location>
        <begin position="437"/>
        <end position="466"/>
    </location>
</feature>
<keyword evidence="1" id="KW-0106">Calcium</keyword>
<organism evidence="4">
    <name type="scientific">Pyrodinium bahamense</name>
    <dbReference type="NCBI Taxonomy" id="73915"/>
    <lineage>
        <taxon>Eukaryota</taxon>
        <taxon>Sar</taxon>
        <taxon>Alveolata</taxon>
        <taxon>Dinophyceae</taxon>
        <taxon>Gonyaulacales</taxon>
        <taxon>Pyrocystaceae</taxon>
        <taxon>Pyrodinium</taxon>
    </lineage>
</organism>
<dbReference type="GO" id="GO:0005509">
    <property type="term" value="F:calcium ion binding"/>
    <property type="evidence" value="ECO:0007669"/>
    <property type="project" value="InterPro"/>
</dbReference>
<feature type="domain" description="Thioredoxin" evidence="3">
    <location>
        <begin position="432"/>
        <end position="586"/>
    </location>
</feature>
<dbReference type="EMBL" id="HBEG01011142">
    <property type="protein sequence ID" value="CAD8351237.1"/>
    <property type="molecule type" value="Transcribed_RNA"/>
</dbReference>
<dbReference type="SMART" id="SM00054">
    <property type="entry name" value="EFh"/>
    <property type="match status" value="2"/>
</dbReference>
<dbReference type="PROSITE" id="PS00018">
    <property type="entry name" value="EF_HAND_1"/>
    <property type="match status" value="1"/>
</dbReference>